<dbReference type="PROSITE" id="PS50043">
    <property type="entry name" value="HTH_LUXR_2"/>
    <property type="match status" value="1"/>
</dbReference>
<dbReference type="Pfam" id="PF13191">
    <property type="entry name" value="AAA_16"/>
    <property type="match status" value="1"/>
</dbReference>
<reference evidence="4" key="1">
    <citation type="submission" date="2023-02" db="EMBL/GenBank/DDBJ databases">
        <title>Georgenia sp.10Sc9-8, isolated from a soil sample collected from the Taklamakan desert.</title>
        <authorList>
            <person name="Liu S."/>
        </authorList>
    </citation>
    <scope>NUCLEOTIDE SEQUENCE</scope>
    <source>
        <strain evidence="4">10Sc9-8</strain>
    </source>
</reference>
<keyword evidence="1" id="KW-0547">Nucleotide-binding</keyword>
<dbReference type="Pfam" id="PF00196">
    <property type="entry name" value="GerE"/>
    <property type="match status" value="1"/>
</dbReference>
<evidence type="ECO:0000256" key="1">
    <source>
        <dbReference type="ARBA" id="ARBA00022741"/>
    </source>
</evidence>
<evidence type="ECO:0000313" key="4">
    <source>
        <dbReference type="EMBL" id="MDD9207976.1"/>
    </source>
</evidence>
<accession>A0ABT5U117</accession>
<evidence type="ECO:0000313" key="5">
    <source>
        <dbReference type="Proteomes" id="UP001165561"/>
    </source>
</evidence>
<dbReference type="SUPFAM" id="SSF46894">
    <property type="entry name" value="C-terminal effector domain of the bipartite response regulators"/>
    <property type="match status" value="1"/>
</dbReference>
<organism evidence="4 5">
    <name type="scientific">Georgenia halotolerans</name>
    <dbReference type="NCBI Taxonomy" id="3028317"/>
    <lineage>
        <taxon>Bacteria</taxon>
        <taxon>Bacillati</taxon>
        <taxon>Actinomycetota</taxon>
        <taxon>Actinomycetes</taxon>
        <taxon>Micrococcales</taxon>
        <taxon>Bogoriellaceae</taxon>
        <taxon>Georgenia</taxon>
    </lineage>
</organism>
<dbReference type="PANTHER" id="PTHR16305">
    <property type="entry name" value="TESTICULAR SOLUBLE ADENYLYL CYCLASE"/>
    <property type="match status" value="1"/>
</dbReference>
<evidence type="ECO:0000259" key="3">
    <source>
        <dbReference type="PROSITE" id="PS50043"/>
    </source>
</evidence>
<gene>
    <name evidence="4" type="ORF">PU560_16110</name>
</gene>
<dbReference type="PRINTS" id="PR00038">
    <property type="entry name" value="HTHLUXR"/>
</dbReference>
<dbReference type="InterPro" id="IPR027417">
    <property type="entry name" value="P-loop_NTPase"/>
</dbReference>
<protein>
    <submittedName>
        <fullName evidence="4">AAA family ATPase</fullName>
    </submittedName>
</protein>
<dbReference type="SUPFAM" id="SSF52540">
    <property type="entry name" value="P-loop containing nucleoside triphosphate hydrolases"/>
    <property type="match status" value="1"/>
</dbReference>
<dbReference type="SUPFAM" id="SSF48452">
    <property type="entry name" value="TPR-like"/>
    <property type="match status" value="1"/>
</dbReference>
<dbReference type="Proteomes" id="UP001165561">
    <property type="component" value="Unassembled WGS sequence"/>
</dbReference>
<dbReference type="InterPro" id="IPR041664">
    <property type="entry name" value="AAA_16"/>
</dbReference>
<evidence type="ECO:0000256" key="2">
    <source>
        <dbReference type="ARBA" id="ARBA00022840"/>
    </source>
</evidence>
<proteinExistence type="predicted"/>
<dbReference type="InterPro" id="IPR000792">
    <property type="entry name" value="Tscrpt_reg_LuxR_C"/>
</dbReference>
<dbReference type="InterPro" id="IPR016032">
    <property type="entry name" value="Sig_transdc_resp-reg_C-effctor"/>
</dbReference>
<dbReference type="PANTHER" id="PTHR16305:SF35">
    <property type="entry name" value="TRANSCRIPTIONAL ACTIVATOR DOMAIN"/>
    <property type="match status" value="1"/>
</dbReference>
<name>A0ABT5U117_9MICO</name>
<comment type="caution">
    <text evidence="4">The sequence shown here is derived from an EMBL/GenBank/DDBJ whole genome shotgun (WGS) entry which is preliminary data.</text>
</comment>
<dbReference type="EMBL" id="JARACI010001177">
    <property type="protein sequence ID" value="MDD9207976.1"/>
    <property type="molecule type" value="Genomic_DNA"/>
</dbReference>
<feature type="domain" description="HTH luxR-type" evidence="3">
    <location>
        <begin position="861"/>
        <end position="926"/>
    </location>
</feature>
<keyword evidence="2" id="KW-0067">ATP-binding</keyword>
<dbReference type="Gene3D" id="1.10.10.10">
    <property type="entry name" value="Winged helix-like DNA-binding domain superfamily/Winged helix DNA-binding domain"/>
    <property type="match status" value="1"/>
</dbReference>
<dbReference type="PROSITE" id="PS00622">
    <property type="entry name" value="HTH_LUXR_1"/>
    <property type="match status" value="1"/>
</dbReference>
<sequence length="932" mass="97786">MELPGSSPGSTYFSPPEGGDTLRLVLVGRRTERAAIAELVDSARSGRGGALVVRGLPGTGKSVLLADAAGTAEATVLRTQGIESESPLAFAALHRLLRPLMGHAGSLPAPQARALRAAFGEVEGDGDRFLVFLAALSLLAEAAARRPVLVVVDDAHWLDEASAAALLFVARRVQDEPVAVLLAARDGDVRTFDSVGLPELRLTGLGEAGAAALLEHRSGVTVPDHVRDRLVAGTDGNPLGLVELAGALSPAQLSGVEALPARLPLTAGVEAAFLDRYERLGPHARLLLLVVAADDSARVATIRRAARSLGVGDEALAEAEASGLVRVADGAVELRHPLVRSAVYGAAPSAARRDVHAALTEALTGDADRRAWHRAAASDGPDDAVVAELDAAADRSRRRGGLEAAAAAWQRAAELTEDPAERAGRLYQAARAAWLAGQGSRARQLAETAQQEATDPGLRADAARLRARVEWNVGSLPVAHRMIMTAAQEVAPHDPDRAREMAMFGVAVASFGGDSGAGIDPVPFAALDAASTTRTRCFAELLLGLDRAGRGDWSRATPLLRSAIARTAVLEEEDQDLLPNLGIAALHLGDDAAARRHHELILTRARSTGALLMVLYSLTRLALTDLTTGQWRAAEAAATEAVELAGTTGQPGLGAMPSALLALLAALRGEGDVAARVHRAEQVAAAHPTGILAGLVADMLRWAKAAAPGTRPDAALAHLEGISLGLVRRTASLDRIEAAVRAGRLDLAAAWTQEINDFADATHQPWAAAAAAHGRALLGPGEEAVRHFGEALGHHSPRTFDRARTELAYGQQLRRVRRRVDARTHLGAALEVFEELGASPWAERAAVELRATGQSVRRREASTAAVGLTPQERQVARLVGQGLSNREVAAQLFLSPRTVDFHLRNIFAKRGLTSRAELVRIELAESAGTAPA</sequence>
<dbReference type="InterPro" id="IPR011990">
    <property type="entry name" value="TPR-like_helical_dom_sf"/>
</dbReference>
<dbReference type="Gene3D" id="1.25.40.10">
    <property type="entry name" value="Tetratricopeptide repeat domain"/>
    <property type="match status" value="1"/>
</dbReference>
<keyword evidence="5" id="KW-1185">Reference proteome</keyword>
<dbReference type="CDD" id="cd06170">
    <property type="entry name" value="LuxR_C_like"/>
    <property type="match status" value="1"/>
</dbReference>
<dbReference type="SMART" id="SM00421">
    <property type="entry name" value="HTH_LUXR"/>
    <property type="match status" value="1"/>
</dbReference>
<dbReference type="InterPro" id="IPR036388">
    <property type="entry name" value="WH-like_DNA-bd_sf"/>
</dbReference>